<dbReference type="InParanoid" id="B4NPJ1"/>
<organism evidence="12 13">
    <name type="scientific">Drosophila willistoni</name>
    <name type="common">Fruit fly</name>
    <dbReference type="NCBI Taxonomy" id="7260"/>
    <lineage>
        <taxon>Eukaryota</taxon>
        <taxon>Metazoa</taxon>
        <taxon>Ecdysozoa</taxon>
        <taxon>Arthropoda</taxon>
        <taxon>Hexapoda</taxon>
        <taxon>Insecta</taxon>
        <taxon>Pterygota</taxon>
        <taxon>Neoptera</taxon>
        <taxon>Endopterygota</taxon>
        <taxon>Diptera</taxon>
        <taxon>Brachycera</taxon>
        <taxon>Muscomorpha</taxon>
        <taxon>Ephydroidea</taxon>
        <taxon>Drosophilidae</taxon>
        <taxon>Drosophila</taxon>
        <taxon>Sophophora</taxon>
    </lineage>
</organism>
<dbReference type="CDD" id="cd03761">
    <property type="entry name" value="proteasome_beta_type_5"/>
    <property type="match status" value="1"/>
</dbReference>
<comment type="catalytic activity">
    <reaction evidence="1">
        <text>Cleavage of peptide bonds with very broad specificity.</text>
        <dbReference type="EC" id="3.4.25.1"/>
    </reaction>
</comment>
<keyword evidence="11" id="KW-0539">Nucleus</keyword>
<dbReference type="AlphaFoldDB" id="B4NPJ1"/>
<dbReference type="InterPro" id="IPR023333">
    <property type="entry name" value="Proteasome_suB-type"/>
</dbReference>
<dbReference type="PANTHER" id="PTHR32194:SF3">
    <property type="entry name" value="PROTEASOME SUBUNIT BETA"/>
    <property type="match status" value="1"/>
</dbReference>
<comment type="subcellular location">
    <subcellularLocation>
        <location evidence="11">Cytoplasm</location>
    </subcellularLocation>
    <subcellularLocation>
        <location evidence="11">Nucleus</location>
    </subcellularLocation>
</comment>
<dbReference type="EMBL" id="CH964291">
    <property type="protein sequence ID" value="EDW86431.1"/>
    <property type="molecule type" value="Genomic_DNA"/>
</dbReference>
<dbReference type="GO" id="GO:0051603">
    <property type="term" value="P:proteolysis involved in protein catabolic process"/>
    <property type="evidence" value="ECO:0007669"/>
    <property type="project" value="InterPro"/>
</dbReference>
<evidence type="ECO:0000256" key="10">
    <source>
        <dbReference type="PIRSR" id="PIRSR600243-1"/>
    </source>
</evidence>
<evidence type="ECO:0000256" key="2">
    <source>
        <dbReference type="ARBA" id="ARBA00022490"/>
    </source>
</evidence>
<evidence type="ECO:0000256" key="11">
    <source>
        <dbReference type="RuleBase" id="RU004203"/>
    </source>
</evidence>
<comment type="similarity">
    <text evidence="11">Belongs to the peptidase T1B family.</text>
</comment>
<dbReference type="SUPFAM" id="SSF56235">
    <property type="entry name" value="N-terminal nucleophile aminohydrolases (Ntn hydrolases)"/>
    <property type="match status" value="1"/>
</dbReference>
<dbReference type="PANTHER" id="PTHR32194">
    <property type="entry name" value="METALLOPROTEASE TLDD"/>
    <property type="match status" value="1"/>
</dbReference>
<proteinExistence type="inferred from homology"/>
<dbReference type="InterPro" id="IPR001353">
    <property type="entry name" value="Proteasome_sua/b"/>
</dbReference>
<dbReference type="MEROPS" id="T01.A05"/>
<evidence type="ECO:0000256" key="7">
    <source>
        <dbReference type="ARBA" id="ARBA00023145"/>
    </source>
</evidence>
<reference evidence="12 13" key="1">
    <citation type="journal article" date="2007" name="Nature">
        <title>Evolution of genes and genomes on the Drosophila phylogeny.</title>
        <authorList>
            <consortium name="Drosophila 12 Genomes Consortium"/>
            <person name="Clark A.G."/>
            <person name="Eisen M.B."/>
            <person name="Smith D.R."/>
            <person name="Bergman C.M."/>
            <person name="Oliver B."/>
            <person name="Markow T.A."/>
            <person name="Kaufman T.C."/>
            <person name="Kellis M."/>
            <person name="Gelbart W."/>
            <person name="Iyer V.N."/>
            <person name="Pollard D.A."/>
            <person name="Sackton T.B."/>
            <person name="Larracuente A.M."/>
            <person name="Singh N.D."/>
            <person name="Abad J.P."/>
            <person name="Abt D.N."/>
            <person name="Adryan B."/>
            <person name="Aguade M."/>
            <person name="Akashi H."/>
            <person name="Anderson W.W."/>
            <person name="Aquadro C.F."/>
            <person name="Ardell D.H."/>
            <person name="Arguello R."/>
            <person name="Artieri C.G."/>
            <person name="Barbash D.A."/>
            <person name="Barker D."/>
            <person name="Barsanti P."/>
            <person name="Batterham P."/>
            <person name="Batzoglou S."/>
            <person name="Begun D."/>
            <person name="Bhutkar A."/>
            <person name="Blanco E."/>
            <person name="Bosak S.A."/>
            <person name="Bradley R.K."/>
            <person name="Brand A.D."/>
            <person name="Brent M.R."/>
            <person name="Brooks A.N."/>
            <person name="Brown R.H."/>
            <person name="Butlin R.K."/>
            <person name="Caggese C."/>
            <person name="Calvi B.R."/>
            <person name="Bernardo de Carvalho A."/>
            <person name="Caspi A."/>
            <person name="Castrezana S."/>
            <person name="Celniker S.E."/>
            <person name="Chang J.L."/>
            <person name="Chapple C."/>
            <person name="Chatterji S."/>
            <person name="Chinwalla A."/>
            <person name="Civetta A."/>
            <person name="Clifton S.W."/>
            <person name="Comeron J.M."/>
            <person name="Costello J.C."/>
            <person name="Coyne J.A."/>
            <person name="Daub J."/>
            <person name="David R.G."/>
            <person name="Delcher A.L."/>
            <person name="Delehaunty K."/>
            <person name="Do C.B."/>
            <person name="Ebling H."/>
            <person name="Edwards K."/>
            <person name="Eickbush T."/>
            <person name="Evans J.D."/>
            <person name="Filipski A."/>
            <person name="Findeiss S."/>
            <person name="Freyhult E."/>
            <person name="Fulton L."/>
            <person name="Fulton R."/>
            <person name="Garcia A.C."/>
            <person name="Gardiner A."/>
            <person name="Garfield D.A."/>
            <person name="Garvin B.E."/>
            <person name="Gibson G."/>
            <person name="Gilbert D."/>
            <person name="Gnerre S."/>
            <person name="Godfrey J."/>
            <person name="Good R."/>
            <person name="Gotea V."/>
            <person name="Gravely B."/>
            <person name="Greenberg A.J."/>
            <person name="Griffiths-Jones S."/>
            <person name="Gross S."/>
            <person name="Guigo R."/>
            <person name="Gustafson E.A."/>
            <person name="Haerty W."/>
            <person name="Hahn M.W."/>
            <person name="Halligan D.L."/>
            <person name="Halpern A.L."/>
            <person name="Halter G.M."/>
            <person name="Han M.V."/>
            <person name="Heger A."/>
            <person name="Hillier L."/>
            <person name="Hinrichs A.S."/>
            <person name="Holmes I."/>
            <person name="Hoskins R.A."/>
            <person name="Hubisz M.J."/>
            <person name="Hultmark D."/>
            <person name="Huntley M.A."/>
            <person name="Jaffe D.B."/>
            <person name="Jagadeeshan S."/>
            <person name="Jeck W.R."/>
            <person name="Johnson J."/>
            <person name="Jones C.D."/>
            <person name="Jordan W.C."/>
            <person name="Karpen G.H."/>
            <person name="Kataoka E."/>
            <person name="Keightley P.D."/>
            <person name="Kheradpour P."/>
            <person name="Kirkness E.F."/>
            <person name="Koerich L.B."/>
            <person name="Kristiansen K."/>
            <person name="Kudrna D."/>
            <person name="Kulathinal R.J."/>
            <person name="Kumar S."/>
            <person name="Kwok R."/>
            <person name="Lander E."/>
            <person name="Langley C.H."/>
            <person name="Lapoint R."/>
            <person name="Lazzaro B.P."/>
            <person name="Lee S.J."/>
            <person name="Levesque L."/>
            <person name="Li R."/>
            <person name="Lin C.F."/>
            <person name="Lin M.F."/>
            <person name="Lindblad-Toh K."/>
            <person name="Llopart A."/>
            <person name="Long M."/>
            <person name="Low L."/>
            <person name="Lozovsky E."/>
            <person name="Lu J."/>
            <person name="Luo M."/>
            <person name="Machado C.A."/>
            <person name="Makalowski W."/>
            <person name="Marzo M."/>
            <person name="Matsuda M."/>
            <person name="Matzkin L."/>
            <person name="McAllister B."/>
            <person name="McBride C.S."/>
            <person name="McKernan B."/>
            <person name="McKernan K."/>
            <person name="Mendez-Lago M."/>
            <person name="Minx P."/>
            <person name="Mollenhauer M.U."/>
            <person name="Montooth K."/>
            <person name="Mount S.M."/>
            <person name="Mu X."/>
            <person name="Myers E."/>
            <person name="Negre B."/>
            <person name="Newfeld S."/>
            <person name="Nielsen R."/>
            <person name="Noor M.A."/>
            <person name="O'Grady P."/>
            <person name="Pachter L."/>
            <person name="Papaceit M."/>
            <person name="Parisi M.J."/>
            <person name="Parisi M."/>
            <person name="Parts L."/>
            <person name="Pedersen J.S."/>
            <person name="Pesole G."/>
            <person name="Phillippy A.M."/>
            <person name="Ponting C.P."/>
            <person name="Pop M."/>
            <person name="Porcelli D."/>
            <person name="Powell J.R."/>
            <person name="Prohaska S."/>
            <person name="Pruitt K."/>
            <person name="Puig M."/>
            <person name="Quesneville H."/>
            <person name="Ram K.R."/>
            <person name="Rand D."/>
            <person name="Rasmussen M.D."/>
            <person name="Reed L.K."/>
            <person name="Reenan R."/>
            <person name="Reily A."/>
            <person name="Remington K.A."/>
            <person name="Rieger T.T."/>
            <person name="Ritchie M.G."/>
            <person name="Robin C."/>
            <person name="Rogers Y.H."/>
            <person name="Rohde C."/>
            <person name="Rozas J."/>
            <person name="Rubenfield M.J."/>
            <person name="Ruiz A."/>
            <person name="Russo S."/>
            <person name="Salzberg S.L."/>
            <person name="Sanchez-Gracia A."/>
            <person name="Saranga D.J."/>
            <person name="Sato H."/>
            <person name="Schaeffer S.W."/>
            <person name="Schatz M.C."/>
            <person name="Schlenke T."/>
            <person name="Schwartz R."/>
            <person name="Segarra C."/>
            <person name="Singh R.S."/>
            <person name="Sirot L."/>
            <person name="Sirota M."/>
            <person name="Sisneros N.B."/>
            <person name="Smith C.D."/>
            <person name="Smith T.F."/>
            <person name="Spieth J."/>
            <person name="Stage D.E."/>
            <person name="Stark A."/>
            <person name="Stephan W."/>
            <person name="Strausberg R.L."/>
            <person name="Strempel S."/>
            <person name="Sturgill D."/>
            <person name="Sutton G."/>
            <person name="Sutton G.G."/>
            <person name="Tao W."/>
            <person name="Teichmann S."/>
            <person name="Tobari Y.N."/>
            <person name="Tomimura Y."/>
            <person name="Tsolas J.M."/>
            <person name="Valente V.L."/>
            <person name="Venter E."/>
            <person name="Venter J.C."/>
            <person name="Vicario S."/>
            <person name="Vieira F.G."/>
            <person name="Vilella A.J."/>
            <person name="Villasante A."/>
            <person name="Walenz B."/>
            <person name="Wang J."/>
            <person name="Wasserman M."/>
            <person name="Watts T."/>
            <person name="Wilson D."/>
            <person name="Wilson R.K."/>
            <person name="Wing R.A."/>
            <person name="Wolfner M.F."/>
            <person name="Wong A."/>
            <person name="Wong G.K."/>
            <person name="Wu C.I."/>
            <person name="Wu G."/>
            <person name="Yamamoto D."/>
            <person name="Yang H.P."/>
            <person name="Yang S.P."/>
            <person name="Yorke J.A."/>
            <person name="Yoshida K."/>
            <person name="Zdobnov E."/>
            <person name="Zhang P."/>
            <person name="Zhang Y."/>
            <person name="Zimin A.V."/>
            <person name="Baldwin J."/>
            <person name="Abdouelleil A."/>
            <person name="Abdulkadir J."/>
            <person name="Abebe A."/>
            <person name="Abera B."/>
            <person name="Abreu J."/>
            <person name="Acer S.C."/>
            <person name="Aftuck L."/>
            <person name="Alexander A."/>
            <person name="An P."/>
            <person name="Anderson E."/>
            <person name="Anderson S."/>
            <person name="Arachi H."/>
            <person name="Azer M."/>
            <person name="Bachantsang P."/>
            <person name="Barry A."/>
            <person name="Bayul T."/>
            <person name="Berlin A."/>
            <person name="Bessette D."/>
            <person name="Bloom T."/>
            <person name="Blye J."/>
            <person name="Boguslavskiy L."/>
            <person name="Bonnet C."/>
            <person name="Boukhgalter B."/>
            <person name="Bourzgui I."/>
            <person name="Brown A."/>
            <person name="Cahill P."/>
            <person name="Channer S."/>
            <person name="Cheshatsang Y."/>
            <person name="Chuda L."/>
            <person name="Citroen M."/>
            <person name="Collymore A."/>
            <person name="Cooke P."/>
            <person name="Costello M."/>
            <person name="D'Aco K."/>
            <person name="Daza R."/>
            <person name="De Haan G."/>
            <person name="DeGray S."/>
            <person name="DeMaso C."/>
            <person name="Dhargay N."/>
            <person name="Dooley K."/>
            <person name="Dooley E."/>
            <person name="Doricent M."/>
            <person name="Dorje P."/>
            <person name="Dorjee K."/>
            <person name="Dupes A."/>
            <person name="Elong R."/>
            <person name="Falk J."/>
            <person name="Farina A."/>
            <person name="Faro S."/>
            <person name="Ferguson D."/>
            <person name="Fisher S."/>
            <person name="Foley C.D."/>
            <person name="Franke A."/>
            <person name="Friedrich D."/>
            <person name="Gadbois L."/>
            <person name="Gearin G."/>
            <person name="Gearin C.R."/>
            <person name="Giannoukos G."/>
            <person name="Goode T."/>
            <person name="Graham J."/>
            <person name="Grandbois E."/>
            <person name="Grewal S."/>
            <person name="Gyaltsen K."/>
            <person name="Hafez N."/>
            <person name="Hagos B."/>
            <person name="Hall J."/>
            <person name="Henson C."/>
            <person name="Hollinger A."/>
            <person name="Honan T."/>
            <person name="Huard M.D."/>
            <person name="Hughes L."/>
            <person name="Hurhula B."/>
            <person name="Husby M.E."/>
            <person name="Kamat A."/>
            <person name="Kanga B."/>
            <person name="Kashin S."/>
            <person name="Khazanovich D."/>
            <person name="Kisner P."/>
            <person name="Lance K."/>
            <person name="Lara M."/>
            <person name="Lee W."/>
            <person name="Lennon N."/>
            <person name="Letendre F."/>
            <person name="LeVine R."/>
            <person name="Lipovsky A."/>
            <person name="Liu X."/>
            <person name="Liu J."/>
            <person name="Liu S."/>
            <person name="Lokyitsang T."/>
            <person name="Lokyitsang Y."/>
            <person name="Lubonja R."/>
            <person name="Lui A."/>
            <person name="MacDonald P."/>
            <person name="Magnisalis V."/>
            <person name="Maru K."/>
            <person name="Matthews C."/>
            <person name="McCusker W."/>
            <person name="McDonough S."/>
            <person name="Mehta T."/>
            <person name="Meldrim J."/>
            <person name="Meneus L."/>
            <person name="Mihai O."/>
            <person name="Mihalev A."/>
            <person name="Mihova T."/>
            <person name="Mittelman R."/>
            <person name="Mlenga V."/>
            <person name="Montmayeur A."/>
            <person name="Mulrain L."/>
            <person name="Navidi A."/>
            <person name="Naylor J."/>
            <person name="Negash T."/>
            <person name="Nguyen T."/>
            <person name="Nguyen N."/>
            <person name="Nicol R."/>
            <person name="Norbu C."/>
            <person name="Norbu N."/>
            <person name="Novod N."/>
            <person name="O'Neill B."/>
            <person name="Osman S."/>
            <person name="Markiewicz E."/>
            <person name="Oyono O.L."/>
            <person name="Patti C."/>
            <person name="Phunkhang P."/>
            <person name="Pierre F."/>
            <person name="Priest M."/>
            <person name="Raghuraman S."/>
            <person name="Rege F."/>
            <person name="Reyes R."/>
            <person name="Rise C."/>
            <person name="Rogov P."/>
            <person name="Ross K."/>
            <person name="Ryan E."/>
            <person name="Settipalli S."/>
            <person name="Shea T."/>
            <person name="Sherpa N."/>
            <person name="Shi L."/>
            <person name="Shih D."/>
            <person name="Sparrow T."/>
            <person name="Spaulding J."/>
            <person name="Stalker J."/>
            <person name="Stange-Thomann N."/>
            <person name="Stavropoulos S."/>
            <person name="Stone C."/>
            <person name="Strader C."/>
            <person name="Tesfaye S."/>
            <person name="Thomson T."/>
            <person name="Thoulutsang Y."/>
            <person name="Thoulutsang D."/>
            <person name="Topham K."/>
            <person name="Topping I."/>
            <person name="Tsamla T."/>
            <person name="Vassiliev H."/>
            <person name="Vo A."/>
            <person name="Wangchuk T."/>
            <person name="Wangdi T."/>
            <person name="Weiand M."/>
            <person name="Wilkinson J."/>
            <person name="Wilson A."/>
            <person name="Yadav S."/>
            <person name="Young G."/>
            <person name="Yu Q."/>
            <person name="Zembek L."/>
            <person name="Zhong D."/>
            <person name="Zimmer A."/>
            <person name="Zwirko Z."/>
            <person name="Jaffe D.B."/>
            <person name="Alvarez P."/>
            <person name="Brockman W."/>
            <person name="Butler J."/>
            <person name="Chin C."/>
            <person name="Gnerre S."/>
            <person name="Grabherr M."/>
            <person name="Kleber M."/>
            <person name="Mauceli E."/>
            <person name="MacCallum I."/>
        </authorList>
    </citation>
    <scope>NUCLEOTIDE SEQUENCE [LARGE SCALE GENOMIC DNA]</scope>
    <source>
        <strain evidence="13">Tucson 14030-0811.24</strain>
    </source>
</reference>
<gene>
    <name evidence="12" type="primary">Dwil\GK18059</name>
    <name evidence="12" type="ORF">Dwil_GK18059</name>
</gene>
<feature type="active site" description="Nucleophile" evidence="10">
    <location>
        <position position="71"/>
    </location>
</feature>
<dbReference type="InterPro" id="IPR016050">
    <property type="entry name" value="Proteasome_bsu_CS"/>
</dbReference>
<comment type="subunit">
    <text evidence="11">Component of the proteasome complex.</text>
</comment>
<evidence type="ECO:0000256" key="6">
    <source>
        <dbReference type="ARBA" id="ARBA00022942"/>
    </source>
</evidence>
<dbReference type="KEGG" id="dwi:6652803"/>
<keyword evidence="13" id="KW-1185">Reference proteome</keyword>
<dbReference type="GO" id="GO:0005737">
    <property type="term" value="C:cytoplasm"/>
    <property type="evidence" value="ECO:0007669"/>
    <property type="project" value="UniProtKB-SubCell"/>
</dbReference>
<evidence type="ECO:0000313" key="13">
    <source>
        <dbReference type="Proteomes" id="UP000007798"/>
    </source>
</evidence>
<keyword evidence="7" id="KW-0865">Zymogen</keyword>
<evidence type="ECO:0000256" key="9">
    <source>
        <dbReference type="ARBA" id="ARBA00026071"/>
    </source>
</evidence>
<dbReference type="InterPro" id="IPR000243">
    <property type="entry name" value="Pept_T1A_subB"/>
</dbReference>
<dbReference type="GO" id="GO:0005839">
    <property type="term" value="C:proteasome core complex"/>
    <property type="evidence" value="ECO:0007669"/>
    <property type="project" value="InterPro"/>
</dbReference>
<keyword evidence="3" id="KW-0645">Protease</keyword>
<dbReference type="GO" id="GO:0004298">
    <property type="term" value="F:threonine-type endopeptidase activity"/>
    <property type="evidence" value="ECO:0007669"/>
    <property type="project" value="UniProtKB-KW"/>
</dbReference>
<evidence type="ECO:0000256" key="8">
    <source>
        <dbReference type="ARBA" id="ARBA00024953"/>
    </source>
</evidence>
<dbReference type="PROSITE" id="PS51476">
    <property type="entry name" value="PROTEASOME_BETA_2"/>
    <property type="match status" value="1"/>
</dbReference>
<evidence type="ECO:0000256" key="1">
    <source>
        <dbReference type="ARBA" id="ARBA00001198"/>
    </source>
</evidence>
<protein>
    <recommendedName>
        <fullName evidence="11">Proteasome subunit beta</fullName>
    </recommendedName>
</protein>
<dbReference type="Proteomes" id="UP000007798">
    <property type="component" value="Unassembled WGS sequence"/>
</dbReference>
<dbReference type="HOGENOM" id="CLU_035750_7_1_1"/>
<dbReference type="OrthoDB" id="37597at2759"/>
<comment type="subunit">
    <text evidence="9">The 26S proteasome consists of a 20S proteasome core and two 19S regulatory subunits. The 20S proteasome core is composed of 28 subunits that are arranged in four stacked rings, resulting in a barrel-shaped structure. The two end rings are each formed by seven alpha subunits, and the two central rings are each formed by seven beta subunits. The catalytic chamber with the active sites is on the inside of the barrel.</text>
</comment>
<comment type="function">
    <text evidence="8">Non-catalytic component of the proteasome, a multicatalytic proteinase complex which is characterized by its ability to cleave peptides with Arg, Phe, Tyr, Leu, and Glu adjacent to the leaving group at neutral or slightly basic pH. The proteasome has an ATP-dependent proteolytic activity.</text>
</comment>
<dbReference type="GO" id="GO:0005634">
    <property type="term" value="C:nucleus"/>
    <property type="evidence" value="ECO:0007669"/>
    <property type="project" value="UniProtKB-SubCell"/>
</dbReference>
<dbReference type="eggNOG" id="KOG0175">
    <property type="taxonomic scope" value="Eukaryota"/>
</dbReference>
<dbReference type="PhylomeDB" id="B4NPJ1"/>
<comment type="function">
    <text evidence="11">Component of the proteasome, a multicatalytic proteinase complex which is characterized by its ability to cleave peptides with Arg, Phe, Tyr, Leu, and Glu adjacent to the leaving group at neutral or slightly basic pH. The proteasome has an ATP-dependent proteolytic activity.</text>
</comment>
<accession>B4NPJ1</accession>
<dbReference type="Pfam" id="PF00227">
    <property type="entry name" value="Proteasome"/>
    <property type="match status" value="1"/>
</dbReference>
<evidence type="ECO:0000256" key="4">
    <source>
        <dbReference type="ARBA" id="ARBA00022698"/>
    </source>
</evidence>
<dbReference type="PROSITE" id="PS00854">
    <property type="entry name" value="PROTEASOME_BETA_1"/>
    <property type="match status" value="1"/>
</dbReference>
<name>B4NPJ1_DROWI</name>
<evidence type="ECO:0000256" key="3">
    <source>
        <dbReference type="ARBA" id="ARBA00022670"/>
    </source>
</evidence>
<keyword evidence="4" id="KW-0888">Threonine protease</keyword>
<keyword evidence="5 12" id="KW-0378">Hydrolase</keyword>
<evidence type="ECO:0000313" key="12">
    <source>
        <dbReference type="EMBL" id="EDW86431.1"/>
    </source>
</evidence>
<dbReference type="STRING" id="7260.B4NPJ1"/>
<keyword evidence="2 11" id="KW-0963">Cytoplasm</keyword>
<keyword evidence="6 11" id="KW-0647">Proteasome</keyword>
<dbReference type="PRINTS" id="PR00141">
    <property type="entry name" value="PROTEASOME"/>
</dbReference>
<sequence length="311" mass="35189">MALEGICGMDKLEYATLYEKLDHGQRREVAMGSINFQNPFRLMKPPTPYPFGNINKLFEKTNTKINLTRGTTTLGFIFQGGIVLCADSRATSGIFIGSNEMEKIVEINDNLLGTMAGCAGDCCYWDRVLMRESRLYELRFKRKLPVRAAARMICNTAFQFRGMGLSMGMMLAGWGPTGPQLAYVDSDGERLYGSNFVVGSGSDAAMGVFDFNFRFDMTNEEAFELAERALYYATYSDIYTGGFVRVYHITKTGWKKISCTDSVVLHDRFKTFDDQPPLDLDSQKKLFMKHEFQRRPLEPMDVDEDNNDGTT</sequence>
<evidence type="ECO:0000256" key="5">
    <source>
        <dbReference type="ARBA" id="ARBA00022801"/>
    </source>
</evidence>
<dbReference type="Gene3D" id="3.60.20.10">
    <property type="entry name" value="Glutamine Phosphoribosylpyrophosphate, subunit 1, domain 1"/>
    <property type="match status" value="1"/>
</dbReference>
<dbReference type="InterPro" id="IPR029055">
    <property type="entry name" value="Ntn_hydrolases_N"/>
</dbReference>